<feature type="region of interest" description="Disordered" evidence="7">
    <location>
        <begin position="927"/>
        <end position="967"/>
    </location>
</feature>
<evidence type="ECO:0000313" key="10">
    <source>
        <dbReference type="Proteomes" id="UP000578531"/>
    </source>
</evidence>
<accession>A0A8H6G3Y6</accession>
<evidence type="ECO:0000256" key="7">
    <source>
        <dbReference type="SAM" id="MobiDB-lite"/>
    </source>
</evidence>
<dbReference type="InterPro" id="IPR011989">
    <property type="entry name" value="ARM-like"/>
</dbReference>
<dbReference type="InterPro" id="IPR051374">
    <property type="entry name" value="Ataxin-10/CTR86_families"/>
</dbReference>
<reference evidence="9 10" key="1">
    <citation type="journal article" date="2020" name="Genomics">
        <title>Complete, high-quality genomes from long-read metagenomic sequencing of two wolf lichen thalli reveals enigmatic genome architecture.</title>
        <authorList>
            <person name="McKenzie S.K."/>
            <person name="Walston R.F."/>
            <person name="Allen J.L."/>
        </authorList>
    </citation>
    <scope>NUCLEOTIDE SEQUENCE [LARGE SCALE GENOMIC DNA]</scope>
    <source>
        <strain evidence="9">WasteWater2</strain>
    </source>
</reference>
<dbReference type="GO" id="GO:0051301">
    <property type="term" value="P:cell division"/>
    <property type="evidence" value="ECO:0007669"/>
    <property type="project" value="UniProtKB-KW"/>
</dbReference>
<dbReference type="EMBL" id="JACCJC010000004">
    <property type="protein sequence ID" value="KAF6240083.1"/>
    <property type="molecule type" value="Genomic_DNA"/>
</dbReference>
<dbReference type="OrthoDB" id="379794at2759"/>
<evidence type="ECO:0000256" key="4">
    <source>
        <dbReference type="ARBA" id="ARBA00044746"/>
    </source>
</evidence>
<dbReference type="Pfam" id="PF09759">
    <property type="entry name" value="Atx10homo_assoc"/>
    <property type="match status" value="1"/>
</dbReference>
<evidence type="ECO:0000259" key="8">
    <source>
        <dbReference type="Pfam" id="PF09759"/>
    </source>
</evidence>
<evidence type="ECO:0000256" key="1">
    <source>
        <dbReference type="ARBA" id="ARBA00008384"/>
    </source>
</evidence>
<name>A0A8H6G3Y6_9LECA</name>
<evidence type="ECO:0000256" key="2">
    <source>
        <dbReference type="ARBA" id="ARBA00022618"/>
    </source>
</evidence>
<evidence type="ECO:0000256" key="3">
    <source>
        <dbReference type="ARBA" id="ARBA00023306"/>
    </source>
</evidence>
<keyword evidence="10" id="KW-1185">Reference proteome</keyword>
<keyword evidence="2" id="KW-0132">Cell division</keyword>
<dbReference type="RefSeq" id="XP_037169352.1">
    <property type="nucleotide sequence ID" value="XM_037303630.1"/>
</dbReference>
<comment type="function">
    <text evidence="4">May play a role in the regulation of cytokinesis.</text>
</comment>
<dbReference type="AlphaFoldDB" id="A0A8H6G3Y6"/>
<dbReference type="GeneID" id="59283367"/>
<evidence type="ECO:0000313" key="9">
    <source>
        <dbReference type="EMBL" id="KAF6240083.1"/>
    </source>
</evidence>
<feature type="compositionally biased region" description="Low complexity" evidence="7">
    <location>
        <begin position="544"/>
        <end position="555"/>
    </location>
</feature>
<dbReference type="InterPro" id="IPR019156">
    <property type="entry name" value="Ataxin-10_domain"/>
</dbReference>
<feature type="compositionally biased region" description="Basic and acidic residues" evidence="7">
    <location>
        <begin position="527"/>
        <end position="543"/>
    </location>
</feature>
<dbReference type="Gene3D" id="1.25.10.10">
    <property type="entry name" value="Leucine-rich Repeat Variant"/>
    <property type="match status" value="1"/>
</dbReference>
<dbReference type="Proteomes" id="UP000578531">
    <property type="component" value="Unassembled WGS sequence"/>
</dbReference>
<feature type="region of interest" description="Disordered" evidence="7">
    <location>
        <begin position="980"/>
        <end position="1012"/>
    </location>
</feature>
<dbReference type="SUPFAM" id="SSF48371">
    <property type="entry name" value="ARM repeat"/>
    <property type="match status" value="1"/>
</dbReference>
<comment type="similarity">
    <text evidence="1">Belongs to the ataxin-10 family.</text>
</comment>
<dbReference type="PANTHER" id="PTHR13255:SF0">
    <property type="entry name" value="ATAXIN-10"/>
    <property type="match status" value="1"/>
</dbReference>
<comment type="caution">
    <text evidence="9">The sequence shown here is derived from an EMBL/GenBank/DDBJ whole genome shotgun (WGS) entry which is preliminary data.</text>
</comment>
<feature type="domain" description="Ataxin-10" evidence="8">
    <location>
        <begin position="1023"/>
        <end position="1093"/>
    </location>
</feature>
<feature type="region of interest" description="Disordered" evidence="7">
    <location>
        <begin position="646"/>
        <end position="682"/>
    </location>
</feature>
<dbReference type="GO" id="GO:0005829">
    <property type="term" value="C:cytosol"/>
    <property type="evidence" value="ECO:0007669"/>
    <property type="project" value="TreeGrafter"/>
</dbReference>
<dbReference type="PANTHER" id="PTHR13255">
    <property type="entry name" value="ATAXIN-10"/>
    <property type="match status" value="1"/>
</dbReference>
<evidence type="ECO:0000256" key="6">
    <source>
        <dbReference type="ARBA" id="ARBA00044805"/>
    </source>
</evidence>
<feature type="compositionally biased region" description="Polar residues" evidence="7">
    <location>
        <begin position="484"/>
        <end position="498"/>
    </location>
</feature>
<gene>
    <name evidence="9" type="ORF">HO173_001693</name>
</gene>
<feature type="compositionally biased region" description="Basic and acidic residues" evidence="7">
    <location>
        <begin position="561"/>
        <end position="577"/>
    </location>
</feature>
<dbReference type="InterPro" id="IPR016024">
    <property type="entry name" value="ARM-type_fold"/>
</dbReference>
<proteinExistence type="inferred from homology"/>
<keyword evidence="3" id="KW-0131">Cell cycle</keyword>
<feature type="region of interest" description="Disordered" evidence="7">
    <location>
        <begin position="463"/>
        <end position="601"/>
    </location>
</feature>
<protein>
    <recommendedName>
        <fullName evidence="5">Ataxin-10 homolog</fullName>
    </recommendedName>
    <alternativeName>
        <fullName evidence="6">Copper transport protein 86</fullName>
    </alternativeName>
</protein>
<feature type="compositionally biased region" description="Low complexity" evidence="7">
    <location>
        <begin position="930"/>
        <end position="955"/>
    </location>
</feature>
<evidence type="ECO:0000256" key="5">
    <source>
        <dbReference type="ARBA" id="ARBA00044801"/>
    </source>
</evidence>
<sequence length="1131" mass="125393">MILTPFIVHRNMCQSKAARPGQSAADNLPAEASTDVIPPILTLEPIIYPSELQELRTNGIDPCTRRFIVGRFINGLQTNYPDQHKLLEDALVFSLSEIREDREDLLRSAKAKKALPREEKDYKPTKFPRLNDVDPEGWVKNLPLPVLILLGHRCSKLRRYQPFETPCKPLAPYEEPCHNSILEDHIAFISGLSSEYIQSVDRIVEVDEELIMPVPSSFRSKFGKEAEEVCLYMVCSCTQALFRNRKTLNDVVWEDTLKSCKILVRRTNNDEKVRTLLGINPDNWKDIHHVFTLAIPVLEAQSLAPIDPQTGASGSFSALMALNHDTLMKDLDRLNDILLVARNCLATVTKAQNLAGESLLDQQVQKLIDLCVRVTARGYDGDTGSRTEIQWGNVIGAYKKLLITCLQFLYNFIQENEQRKLLLWLDLFASSKVANQYAAGALPAGMGRDHFAARLGGTKNHGAEEAKEMPEQGSDLSATDEPVGNTNGTSDTTATANGLTDRAGRHDDNTNPLNSIDHLSISDPEADLSRGVHIQEESKKSEDLASGAALSSEGSINDLSIAHKTEKAQTEHSRETQPNEEFANDTPIADKSTDTQFGAAQTDREDEFGALKTPQSAAITLQTAKDQLMARLADTATGVINDEEQDLMTFPDGGDPNSHGAPLSDDDEGYKSPGEPGDQERGLLTDIPLVLGPQEIEALPMIIQIGICAARDVVMHGRDMQGMRCNILLAGESGRNLLRELLIFIAAWDLQDDEMYFKLMMQIMEAILENGLMPYAYQTFAEVKDIVSPAQSMVIKILTQIFRGKQGLPPTTGKATWTAGNAHADTSRRVDVYVVKYIFTIFRQCIIPETCALIYLQGEIKQKHAMPEDFPLNLWDMERVYEGVYQFLEFFAVLTESEEWKDLLVNWEIVSELVTLLRELEGSIPHADVTTTPLPQTTADAQQAAKQQAQQTQQQPPQPAQPSVDSANPVAVERPFDVNDVAGIPMPTDGPMPAPSPLSQTDSQDQDALDAADPSDFEWRNLKKLVILVLSSLVWKSRTVQDQIRQYGGVEMVVACCTYDGNNPYIREHAVMCLRFLLEGNEENKELVRRLEMGGNPVFPGIRGGGIVRAEDIGERVVNAPLQAAQRTVGS</sequence>
<organism evidence="9 10">
    <name type="scientific">Letharia columbiana</name>
    <dbReference type="NCBI Taxonomy" id="112416"/>
    <lineage>
        <taxon>Eukaryota</taxon>
        <taxon>Fungi</taxon>
        <taxon>Dikarya</taxon>
        <taxon>Ascomycota</taxon>
        <taxon>Pezizomycotina</taxon>
        <taxon>Lecanoromycetes</taxon>
        <taxon>OSLEUM clade</taxon>
        <taxon>Lecanoromycetidae</taxon>
        <taxon>Lecanorales</taxon>
        <taxon>Lecanorineae</taxon>
        <taxon>Parmeliaceae</taxon>
        <taxon>Letharia</taxon>
    </lineage>
</organism>